<organism evidence="2 3">
    <name type="scientific">Paracoccus chinensis</name>
    <dbReference type="NCBI Taxonomy" id="525640"/>
    <lineage>
        <taxon>Bacteria</taxon>
        <taxon>Pseudomonadati</taxon>
        <taxon>Pseudomonadota</taxon>
        <taxon>Alphaproteobacteria</taxon>
        <taxon>Rhodobacterales</taxon>
        <taxon>Paracoccaceae</taxon>
        <taxon>Paracoccus</taxon>
    </lineage>
</organism>
<sequence>MRPSLVIAALGGTLALSACAPPPSTTTVVVPAASTQCIADQYQQYVGQQSPAISLPAGTEYRHYRTGDPVTKDLNPTRLNFEYDRSGRLVSVTCG</sequence>
<proteinExistence type="predicted"/>
<dbReference type="OrthoDB" id="8724542at2"/>
<reference evidence="3" key="1">
    <citation type="submission" date="2016-10" db="EMBL/GenBank/DDBJ databases">
        <authorList>
            <person name="Varghese N."/>
            <person name="Submissions S."/>
        </authorList>
    </citation>
    <scope>NUCLEOTIDE SEQUENCE [LARGE SCALE GENOMIC DNA]</scope>
    <source>
        <strain evidence="3">CGMCC 1.7655</strain>
    </source>
</reference>
<dbReference type="Proteomes" id="UP000199555">
    <property type="component" value="Unassembled WGS sequence"/>
</dbReference>
<dbReference type="STRING" id="525640.SAMN04487971_12422"/>
<evidence type="ECO:0000313" key="2">
    <source>
        <dbReference type="EMBL" id="SDL78701.1"/>
    </source>
</evidence>
<feature type="signal peptide" evidence="1">
    <location>
        <begin position="1"/>
        <end position="20"/>
    </location>
</feature>
<accession>A0A1G9MXD8</accession>
<dbReference type="RefSeq" id="WP_090757277.1">
    <property type="nucleotide sequence ID" value="NZ_FNGE01000024.1"/>
</dbReference>
<feature type="chain" id="PRO_5011730283" evidence="1">
    <location>
        <begin position="21"/>
        <end position="95"/>
    </location>
</feature>
<keyword evidence="1" id="KW-0732">Signal</keyword>
<dbReference type="EMBL" id="FNGE01000024">
    <property type="protein sequence ID" value="SDL78701.1"/>
    <property type="molecule type" value="Genomic_DNA"/>
</dbReference>
<dbReference type="AlphaFoldDB" id="A0A1G9MXD8"/>
<keyword evidence="3" id="KW-1185">Reference proteome</keyword>
<evidence type="ECO:0000313" key="3">
    <source>
        <dbReference type="Proteomes" id="UP000199555"/>
    </source>
</evidence>
<dbReference type="PROSITE" id="PS51257">
    <property type="entry name" value="PROKAR_LIPOPROTEIN"/>
    <property type="match status" value="1"/>
</dbReference>
<gene>
    <name evidence="2" type="ORF">SAMN04487971_12422</name>
</gene>
<name>A0A1G9MXD8_9RHOB</name>
<evidence type="ECO:0000256" key="1">
    <source>
        <dbReference type="SAM" id="SignalP"/>
    </source>
</evidence>
<dbReference type="InterPro" id="IPR021719">
    <property type="entry name" value="Prot_inh_I78"/>
</dbReference>
<dbReference type="Pfam" id="PF11720">
    <property type="entry name" value="Inhibitor_I78"/>
    <property type="match status" value="1"/>
</dbReference>
<protein>
    <submittedName>
        <fullName evidence="2">Peptidase inhibitor I78 family protein</fullName>
    </submittedName>
</protein>
<dbReference type="Gene3D" id="3.30.10.10">
    <property type="entry name" value="Trypsin Inhibitor V, subunit A"/>
    <property type="match status" value="1"/>
</dbReference>